<feature type="transmembrane region" description="Helical" evidence="13">
    <location>
        <begin position="408"/>
        <end position="431"/>
    </location>
</feature>
<keyword evidence="9 13" id="KW-1133">Transmembrane helix</keyword>
<evidence type="ECO:0000256" key="7">
    <source>
        <dbReference type="ARBA" id="ARBA00022475"/>
    </source>
</evidence>
<evidence type="ECO:0000256" key="10">
    <source>
        <dbReference type="ARBA" id="ARBA00023065"/>
    </source>
</evidence>
<keyword evidence="10" id="KW-0406">Ion transport</keyword>
<dbReference type="Pfam" id="PF01554">
    <property type="entry name" value="MatE"/>
    <property type="match status" value="2"/>
</dbReference>
<dbReference type="NCBIfam" id="TIGR00797">
    <property type="entry name" value="matE"/>
    <property type="match status" value="1"/>
</dbReference>
<evidence type="ECO:0000256" key="3">
    <source>
        <dbReference type="ARBA" id="ARBA00010199"/>
    </source>
</evidence>
<dbReference type="InterPro" id="IPR048279">
    <property type="entry name" value="MdtK-like"/>
</dbReference>
<organism evidence="14 15">
    <name type="scientific">Candidatus Fimimorpha faecalis</name>
    <dbReference type="NCBI Taxonomy" id="2840824"/>
    <lineage>
        <taxon>Bacteria</taxon>
        <taxon>Bacillati</taxon>
        <taxon>Bacillota</taxon>
        <taxon>Clostridia</taxon>
        <taxon>Eubacteriales</taxon>
        <taxon>Candidatus Fimimorpha</taxon>
    </lineage>
</organism>
<feature type="transmembrane region" description="Helical" evidence="13">
    <location>
        <begin position="380"/>
        <end position="402"/>
    </location>
</feature>
<evidence type="ECO:0000256" key="13">
    <source>
        <dbReference type="SAM" id="Phobius"/>
    </source>
</evidence>
<dbReference type="InterPro" id="IPR002528">
    <property type="entry name" value="MATE_fam"/>
</dbReference>
<feature type="transmembrane region" description="Helical" evidence="13">
    <location>
        <begin position="160"/>
        <end position="181"/>
    </location>
</feature>
<dbReference type="AlphaFoldDB" id="A0A9D1EC19"/>
<evidence type="ECO:0000256" key="12">
    <source>
        <dbReference type="ARBA" id="ARBA00031636"/>
    </source>
</evidence>
<evidence type="ECO:0000313" key="14">
    <source>
        <dbReference type="EMBL" id="HIR87582.1"/>
    </source>
</evidence>
<evidence type="ECO:0000256" key="1">
    <source>
        <dbReference type="ARBA" id="ARBA00003408"/>
    </source>
</evidence>
<comment type="subcellular location">
    <subcellularLocation>
        <location evidence="2">Cell membrane</location>
        <topology evidence="2">Multi-pass membrane protein</topology>
    </subcellularLocation>
</comment>
<comment type="function">
    <text evidence="1">Multidrug efflux pump.</text>
</comment>
<gene>
    <name evidence="14" type="ORF">IAC96_01400</name>
</gene>
<dbReference type="GO" id="GO:0015297">
    <property type="term" value="F:antiporter activity"/>
    <property type="evidence" value="ECO:0007669"/>
    <property type="project" value="UniProtKB-KW"/>
</dbReference>
<keyword evidence="5" id="KW-0813">Transport</keyword>
<evidence type="ECO:0000313" key="15">
    <source>
        <dbReference type="Proteomes" id="UP000824201"/>
    </source>
</evidence>
<keyword evidence="6" id="KW-0050">Antiport</keyword>
<sequence length="440" mass="48524">MKVKNSLINKMISLLFPLILTNTLNVLTYIINSIWIGKLIGENGIAVITNCYPMTVILSAVISAFVSAISVIVSQYYGSKDSESIKHIMGFGYLFSFILGILIMWIVIAFSEAFLRLLGTPKHIFGDTKIYLLLYVIGFVVNFVLLLISESVRALGNVKLPLIFVGIETILNIGSVPIFILNGFGTAGVAVANLIAKMVVLVLSIVLVRKKYSILKLDKRYLRIRKVHLKRVLQIGVPIMLEQCIIALVISLETSISNKAGIIGNAAYGVAIKWEQVFLVISQSLQTVITILVGQSVGRKELSQIHVILKNGIKLSIFPIGLIILITFGIPEFFCGIFINNENVIQVAVQYLSVAGFAYILMPVRMMLNGFIIGTAHTRYLLFSSVIASGVEIIVMYILLHIGCVESMIVLAFSALTYVIIDTAFSSAFYFSGLWKKKLI</sequence>
<dbReference type="PANTHER" id="PTHR43298:SF2">
    <property type="entry name" value="FMN_FAD EXPORTER YEEO-RELATED"/>
    <property type="match status" value="1"/>
</dbReference>
<accession>A0A9D1EC19</accession>
<proteinExistence type="inferred from homology"/>
<evidence type="ECO:0000256" key="9">
    <source>
        <dbReference type="ARBA" id="ARBA00022989"/>
    </source>
</evidence>
<dbReference type="Proteomes" id="UP000824201">
    <property type="component" value="Unassembled WGS sequence"/>
</dbReference>
<feature type="transmembrane region" description="Helical" evidence="13">
    <location>
        <begin position="315"/>
        <end position="339"/>
    </location>
</feature>
<keyword evidence="8 13" id="KW-0812">Transmembrane</keyword>
<comment type="similarity">
    <text evidence="3">Belongs to the multi antimicrobial extrusion (MATE) (TC 2.A.66.1) family.</text>
</comment>
<name>A0A9D1EC19_9FIRM</name>
<feature type="transmembrane region" description="Helical" evidence="13">
    <location>
        <begin position="130"/>
        <end position="148"/>
    </location>
</feature>
<evidence type="ECO:0000256" key="5">
    <source>
        <dbReference type="ARBA" id="ARBA00022448"/>
    </source>
</evidence>
<protein>
    <recommendedName>
        <fullName evidence="4">Probable multidrug resistance protein NorM</fullName>
    </recommendedName>
    <alternativeName>
        <fullName evidence="12">Multidrug-efflux transporter</fullName>
    </alternativeName>
</protein>
<feature type="transmembrane region" description="Helical" evidence="13">
    <location>
        <begin position="56"/>
        <end position="78"/>
    </location>
</feature>
<dbReference type="PANTHER" id="PTHR43298">
    <property type="entry name" value="MULTIDRUG RESISTANCE PROTEIN NORM-RELATED"/>
    <property type="match status" value="1"/>
</dbReference>
<evidence type="ECO:0000256" key="2">
    <source>
        <dbReference type="ARBA" id="ARBA00004651"/>
    </source>
</evidence>
<feature type="transmembrane region" description="Helical" evidence="13">
    <location>
        <begin position="345"/>
        <end position="368"/>
    </location>
</feature>
<evidence type="ECO:0000256" key="8">
    <source>
        <dbReference type="ARBA" id="ARBA00022692"/>
    </source>
</evidence>
<dbReference type="InterPro" id="IPR050222">
    <property type="entry name" value="MATE_MdtK"/>
</dbReference>
<keyword evidence="7" id="KW-1003">Cell membrane</keyword>
<dbReference type="EMBL" id="DVHN01000012">
    <property type="protein sequence ID" value="HIR87582.1"/>
    <property type="molecule type" value="Genomic_DNA"/>
</dbReference>
<evidence type="ECO:0000256" key="11">
    <source>
        <dbReference type="ARBA" id="ARBA00023136"/>
    </source>
</evidence>
<reference evidence="14" key="2">
    <citation type="journal article" date="2021" name="PeerJ">
        <title>Extensive microbial diversity within the chicken gut microbiome revealed by metagenomics and culture.</title>
        <authorList>
            <person name="Gilroy R."/>
            <person name="Ravi A."/>
            <person name="Getino M."/>
            <person name="Pursley I."/>
            <person name="Horton D.L."/>
            <person name="Alikhan N.F."/>
            <person name="Baker D."/>
            <person name="Gharbi K."/>
            <person name="Hall N."/>
            <person name="Watson M."/>
            <person name="Adriaenssens E.M."/>
            <person name="Foster-Nyarko E."/>
            <person name="Jarju S."/>
            <person name="Secka A."/>
            <person name="Antonio M."/>
            <person name="Oren A."/>
            <person name="Chaudhuri R.R."/>
            <person name="La Ragione R."/>
            <person name="Hildebrand F."/>
            <person name="Pallen M.J."/>
        </authorList>
    </citation>
    <scope>NUCLEOTIDE SEQUENCE</scope>
    <source>
        <strain evidence="14">ChiW13-3771</strain>
    </source>
</reference>
<dbReference type="GO" id="GO:0042910">
    <property type="term" value="F:xenobiotic transmembrane transporter activity"/>
    <property type="evidence" value="ECO:0007669"/>
    <property type="project" value="InterPro"/>
</dbReference>
<feature type="transmembrane region" description="Helical" evidence="13">
    <location>
        <begin position="12"/>
        <end position="36"/>
    </location>
</feature>
<dbReference type="GO" id="GO:0006811">
    <property type="term" value="P:monoatomic ion transport"/>
    <property type="evidence" value="ECO:0007669"/>
    <property type="project" value="UniProtKB-KW"/>
</dbReference>
<feature type="transmembrane region" description="Helical" evidence="13">
    <location>
        <begin position="90"/>
        <end position="110"/>
    </location>
</feature>
<comment type="caution">
    <text evidence="14">The sequence shown here is derived from an EMBL/GenBank/DDBJ whole genome shotgun (WGS) entry which is preliminary data.</text>
</comment>
<evidence type="ECO:0000256" key="6">
    <source>
        <dbReference type="ARBA" id="ARBA00022449"/>
    </source>
</evidence>
<keyword evidence="11 13" id="KW-0472">Membrane</keyword>
<reference evidence="14" key="1">
    <citation type="submission" date="2020-10" db="EMBL/GenBank/DDBJ databases">
        <authorList>
            <person name="Gilroy R."/>
        </authorList>
    </citation>
    <scope>NUCLEOTIDE SEQUENCE</scope>
    <source>
        <strain evidence="14">ChiW13-3771</strain>
    </source>
</reference>
<dbReference type="PIRSF" id="PIRSF006603">
    <property type="entry name" value="DinF"/>
    <property type="match status" value="1"/>
</dbReference>
<dbReference type="GO" id="GO:0005886">
    <property type="term" value="C:plasma membrane"/>
    <property type="evidence" value="ECO:0007669"/>
    <property type="project" value="UniProtKB-SubCell"/>
</dbReference>
<feature type="transmembrane region" description="Helical" evidence="13">
    <location>
        <begin position="229"/>
        <end position="250"/>
    </location>
</feature>
<feature type="transmembrane region" description="Helical" evidence="13">
    <location>
        <begin position="187"/>
        <end position="208"/>
    </location>
</feature>
<evidence type="ECO:0000256" key="4">
    <source>
        <dbReference type="ARBA" id="ARBA00020268"/>
    </source>
</evidence>